<keyword evidence="1" id="KW-0805">Transcription regulation</keyword>
<dbReference type="Gene3D" id="3.90.75.20">
    <property type="match status" value="1"/>
</dbReference>
<dbReference type="InterPro" id="IPR016177">
    <property type="entry name" value="DNA-bd_dom_sf"/>
</dbReference>
<dbReference type="SUPFAM" id="SSF54171">
    <property type="entry name" value="DNA-binding domain"/>
    <property type="match status" value="1"/>
</dbReference>
<dbReference type="Pfam" id="PF13392">
    <property type="entry name" value="HNH_3"/>
    <property type="match status" value="1"/>
</dbReference>
<sequence>MLDIVKLKSVLNYNPDTGIFTYLVKRGPMMPGQQAGRVTKDGYRVIQFDGREWMEHILAWAYVHGELPPPPFEIDHRDLVKSNNRISNLRLATAAQQQANTRARSHSKSGLKGVWWSKSRKKWISNIRLNGKSIYLGQYNTAEEASLAYSNASKSLYGEFARDR</sequence>
<dbReference type="RefSeq" id="WP_207183970.1">
    <property type="nucleotide sequence ID" value="NZ_AP024147.1"/>
</dbReference>
<dbReference type="Gene3D" id="3.30.730.10">
    <property type="entry name" value="AP2/ERF domain"/>
    <property type="match status" value="1"/>
</dbReference>
<name>A0A8H8X0G5_9HYPH</name>
<evidence type="ECO:0000259" key="4">
    <source>
        <dbReference type="PROSITE" id="PS51032"/>
    </source>
</evidence>
<evidence type="ECO:0000256" key="2">
    <source>
        <dbReference type="ARBA" id="ARBA00023125"/>
    </source>
</evidence>
<keyword evidence="2" id="KW-0238">DNA-binding</keyword>
<keyword evidence="3" id="KW-0804">Transcription</keyword>
<geneLocation type="plasmid" evidence="5 6">
    <name>pVL1_2</name>
</geneLocation>
<dbReference type="Pfam" id="PF00847">
    <property type="entry name" value="AP2"/>
    <property type="match status" value="1"/>
</dbReference>
<dbReference type="PROSITE" id="PS51032">
    <property type="entry name" value="AP2_ERF"/>
    <property type="match status" value="1"/>
</dbReference>
<dbReference type="InterPro" id="IPR044925">
    <property type="entry name" value="His-Me_finger_sf"/>
</dbReference>
<organism evidence="5 6">
    <name type="scientific">Methylobacterium indicum</name>
    <dbReference type="NCBI Taxonomy" id="1775910"/>
    <lineage>
        <taxon>Bacteria</taxon>
        <taxon>Pseudomonadati</taxon>
        <taxon>Pseudomonadota</taxon>
        <taxon>Alphaproteobacteria</taxon>
        <taxon>Hyphomicrobiales</taxon>
        <taxon>Methylobacteriaceae</taxon>
        <taxon>Methylobacterium</taxon>
    </lineage>
</organism>
<proteinExistence type="predicted"/>
<dbReference type="SUPFAM" id="SSF54060">
    <property type="entry name" value="His-Me finger endonucleases"/>
    <property type="match status" value="1"/>
</dbReference>
<evidence type="ECO:0000256" key="3">
    <source>
        <dbReference type="ARBA" id="ARBA00023163"/>
    </source>
</evidence>
<dbReference type="InterPro" id="IPR036955">
    <property type="entry name" value="AP2/ERF_dom_sf"/>
</dbReference>
<dbReference type="AlphaFoldDB" id="A0A8H8X0G5"/>
<dbReference type="InterPro" id="IPR001471">
    <property type="entry name" value="AP2/ERF_dom"/>
</dbReference>
<gene>
    <name evidence="5" type="ORF">mvi_62400</name>
</gene>
<dbReference type="InterPro" id="IPR003615">
    <property type="entry name" value="HNH_nuc"/>
</dbReference>
<accession>A0A8H8X0G5</accession>
<dbReference type="GO" id="GO:0003677">
    <property type="term" value="F:DNA binding"/>
    <property type="evidence" value="ECO:0007669"/>
    <property type="project" value="UniProtKB-KW"/>
</dbReference>
<feature type="domain" description="AP2/ERF" evidence="4">
    <location>
        <begin position="110"/>
        <end position="164"/>
    </location>
</feature>
<dbReference type="Proteomes" id="UP000663508">
    <property type="component" value="Plasmid pVL1_2"/>
</dbReference>
<dbReference type="GO" id="GO:0003700">
    <property type="term" value="F:DNA-binding transcription factor activity"/>
    <property type="evidence" value="ECO:0007669"/>
    <property type="project" value="InterPro"/>
</dbReference>
<dbReference type="EMBL" id="AP024147">
    <property type="protein sequence ID" value="BCM87779.1"/>
    <property type="molecule type" value="Genomic_DNA"/>
</dbReference>
<protein>
    <recommendedName>
        <fullName evidence="4">AP2/ERF domain-containing protein</fullName>
    </recommendedName>
</protein>
<evidence type="ECO:0000313" key="5">
    <source>
        <dbReference type="EMBL" id="BCM87779.1"/>
    </source>
</evidence>
<evidence type="ECO:0000313" key="6">
    <source>
        <dbReference type="Proteomes" id="UP000663508"/>
    </source>
</evidence>
<keyword evidence="5" id="KW-0614">Plasmid</keyword>
<dbReference type="KEGG" id="mind:mvi_62400"/>
<reference evidence="5" key="1">
    <citation type="submission" date="2020-11" db="EMBL/GenBank/DDBJ databases">
        <title>Complete genome sequence of a novel pathogenic Methylobacterium strain isolated from rice in Vietnam.</title>
        <authorList>
            <person name="Lai K."/>
            <person name="Okazaki S."/>
            <person name="Higashi K."/>
            <person name="Mori H."/>
            <person name="Toyoda A."/>
            <person name="Kurokawa K."/>
        </authorList>
    </citation>
    <scope>NUCLEOTIDE SEQUENCE</scope>
    <source>
        <strain evidence="5">VL1</strain>
        <plasmid evidence="5">pVL1_2</plasmid>
    </source>
</reference>
<evidence type="ECO:0000256" key="1">
    <source>
        <dbReference type="ARBA" id="ARBA00023015"/>
    </source>
</evidence>